<dbReference type="InterPro" id="IPR017969">
    <property type="entry name" value="Heavy-metal-associated_CS"/>
</dbReference>
<dbReference type="Pfam" id="PF00403">
    <property type="entry name" value="HMA"/>
    <property type="match status" value="1"/>
</dbReference>
<feature type="transmembrane region" description="Helical" evidence="2">
    <location>
        <begin position="21"/>
        <end position="42"/>
    </location>
</feature>
<dbReference type="PROSITE" id="PS50846">
    <property type="entry name" value="HMA_2"/>
    <property type="match status" value="1"/>
</dbReference>
<dbReference type="EMBL" id="AWSU01000019">
    <property type="protein sequence ID" value="ERI80546.1"/>
    <property type="molecule type" value="Genomic_DNA"/>
</dbReference>
<keyword evidence="2" id="KW-0812">Transmembrane</keyword>
<evidence type="ECO:0000313" key="4">
    <source>
        <dbReference type="EMBL" id="ERI80546.1"/>
    </source>
</evidence>
<dbReference type="PROSITE" id="PS01047">
    <property type="entry name" value="HMA_1"/>
    <property type="match status" value="1"/>
</dbReference>
<dbReference type="InterPro" id="IPR006121">
    <property type="entry name" value="HMA_dom"/>
</dbReference>
<gene>
    <name evidence="4" type="ORF">CLOSYM_00208</name>
</gene>
<comment type="caution">
    <text evidence="4">The sequence shown here is derived from an EMBL/GenBank/DDBJ whole genome shotgun (WGS) entry which is preliminary data.</text>
</comment>
<evidence type="ECO:0000313" key="5">
    <source>
        <dbReference type="Proteomes" id="UP000016491"/>
    </source>
</evidence>
<keyword evidence="2" id="KW-1133">Transmembrane helix</keyword>
<dbReference type="GO" id="GO:0046872">
    <property type="term" value="F:metal ion binding"/>
    <property type="evidence" value="ECO:0007669"/>
    <property type="project" value="UniProtKB-KW"/>
</dbReference>
<dbReference type="Proteomes" id="UP000016491">
    <property type="component" value="Unassembled WGS sequence"/>
</dbReference>
<dbReference type="SUPFAM" id="SSF55008">
    <property type="entry name" value="HMA, heavy metal-associated domain"/>
    <property type="match status" value="1"/>
</dbReference>
<keyword evidence="1" id="KW-0479">Metal-binding</keyword>
<sequence>MQRNETDEYERYRYRYQKRGCGMHTIDIIILTVVAALLLLALRSTLRHYGGKGGGCCGCSGCSGGSSSCSAGGSVEPFMAAGKPAGTDTLSKTLQIEGMHCGACKQSVESALAGINGVVFTDVNLEKGTAKVVMRENVEDALFREAVEDKGFELKGILKAGT</sequence>
<protein>
    <submittedName>
        <fullName evidence="4">Heavy metal-associated domain protein</fullName>
    </submittedName>
</protein>
<reference evidence="4 5" key="1">
    <citation type="submission" date="2013-07" db="EMBL/GenBank/DDBJ databases">
        <authorList>
            <person name="Weinstock G."/>
            <person name="Sodergren E."/>
            <person name="Wylie T."/>
            <person name="Fulton L."/>
            <person name="Fulton R."/>
            <person name="Fronick C."/>
            <person name="O'Laughlin M."/>
            <person name="Godfrey J."/>
            <person name="Miner T."/>
            <person name="Herter B."/>
            <person name="Appelbaum E."/>
            <person name="Cordes M."/>
            <person name="Lek S."/>
            <person name="Wollam A."/>
            <person name="Pepin K.H."/>
            <person name="Palsikar V.B."/>
            <person name="Mitreva M."/>
            <person name="Wilson R.K."/>
        </authorList>
    </citation>
    <scope>NUCLEOTIDE SEQUENCE [LARGE SCALE GENOMIC DNA]</scope>
    <source>
        <strain evidence="4 5">ATCC 14940</strain>
    </source>
</reference>
<dbReference type="Gene3D" id="3.30.70.100">
    <property type="match status" value="1"/>
</dbReference>
<feature type="domain" description="HMA" evidence="3">
    <location>
        <begin position="90"/>
        <end position="155"/>
    </location>
</feature>
<keyword evidence="2" id="KW-0472">Membrane</keyword>
<name>A0ABC9U3F9_CLOSY</name>
<evidence type="ECO:0000259" key="3">
    <source>
        <dbReference type="PROSITE" id="PS50846"/>
    </source>
</evidence>
<dbReference type="InterPro" id="IPR036163">
    <property type="entry name" value="HMA_dom_sf"/>
</dbReference>
<proteinExistence type="predicted"/>
<evidence type="ECO:0000256" key="1">
    <source>
        <dbReference type="ARBA" id="ARBA00022723"/>
    </source>
</evidence>
<dbReference type="AlphaFoldDB" id="A0ABC9U3F9"/>
<dbReference type="CDD" id="cd00371">
    <property type="entry name" value="HMA"/>
    <property type="match status" value="1"/>
</dbReference>
<organism evidence="4 5">
    <name type="scientific">[Clostridium] symbiosum ATCC 14940</name>
    <dbReference type="NCBI Taxonomy" id="411472"/>
    <lineage>
        <taxon>Bacteria</taxon>
        <taxon>Bacillati</taxon>
        <taxon>Bacillota</taxon>
        <taxon>Clostridia</taxon>
        <taxon>Lachnospirales</taxon>
        <taxon>Lachnospiraceae</taxon>
        <taxon>Otoolea</taxon>
    </lineage>
</organism>
<accession>A0ABC9U3F9</accession>
<evidence type="ECO:0000256" key="2">
    <source>
        <dbReference type="SAM" id="Phobius"/>
    </source>
</evidence>
<dbReference type="Pfam" id="PF12669">
    <property type="entry name" value="FeoB_associated"/>
    <property type="match status" value="1"/>
</dbReference>